<dbReference type="InterPro" id="IPR002110">
    <property type="entry name" value="Ankyrin_rpt"/>
</dbReference>
<evidence type="ECO:0000256" key="3">
    <source>
        <dbReference type="SAM" id="MobiDB-lite"/>
    </source>
</evidence>
<feature type="compositionally biased region" description="Basic and acidic residues" evidence="3">
    <location>
        <begin position="565"/>
        <end position="575"/>
    </location>
</feature>
<feature type="compositionally biased region" description="Polar residues" evidence="3">
    <location>
        <begin position="320"/>
        <end position="346"/>
    </location>
</feature>
<feature type="compositionally biased region" description="Low complexity" evidence="3">
    <location>
        <begin position="157"/>
        <end position="191"/>
    </location>
</feature>
<evidence type="ECO:0000256" key="1">
    <source>
        <dbReference type="ARBA" id="ARBA00034703"/>
    </source>
</evidence>
<feature type="compositionally biased region" description="Low complexity" evidence="3">
    <location>
        <begin position="595"/>
        <end position="608"/>
    </location>
</feature>
<dbReference type="GO" id="GO:0005634">
    <property type="term" value="C:nucleus"/>
    <property type="evidence" value="ECO:0007669"/>
    <property type="project" value="TreeGrafter"/>
</dbReference>
<feature type="compositionally biased region" description="Basic residues" evidence="3">
    <location>
        <begin position="1132"/>
        <end position="1141"/>
    </location>
</feature>
<feature type="compositionally biased region" description="Basic and acidic residues" evidence="3">
    <location>
        <begin position="1091"/>
        <end position="1112"/>
    </location>
</feature>
<feature type="region of interest" description="Disordered" evidence="3">
    <location>
        <begin position="740"/>
        <end position="763"/>
    </location>
</feature>
<feature type="compositionally biased region" description="Low complexity" evidence="3">
    <location>
        <begin position="740"/>
        <end position="760"/>
    </location>
</feature>
<feature type="compositionally biased region" description="Low complexity" evidence="3">
    <location>
        <begin position="542"/>
        <end position="563"/>
    </location>
</feature>
<keyword evidence="2" id="KW-0040">ANK repeat</keyword>
<feature type="region of interest" description="Disordered" evidence="3">
    <location>
        <begin position="591"/>
        <end position="664"/>
    </location>
</feature>
<evidence type="ECO:0000256" key="2">
    <source>
        <dbReference type="PROSITE-ProRule" id="PRU00023"/>
    </source>
</evidence>
<accession>A0A8I6SCH9</accession>
<feature type="compositionally biased region" description="Basic and acidic residues" evidence="3">
    <location>
        <begin position="192"/>
        <end position="278"/>
    </location>
</feature>
<dbReference type="PANTHER" id="PTHR24117:SF9">
    <property type="entry name" value="BCL-6 COREPRESSOR PCGF1 BINDING DOMAIN-CONTAINING PROTEIN"/>
    <property type="match status" value="1"/>
</dbReference>
<feature type="compositionally biased region" description="Basic residues" evidence="3">
    <location>
        <begin position="1375"/>
        <end position="1394"/>
    </location>
</feature>
<dbReference type="PANTHER" id="PTHR24117">
    <property type="entry name" value="AGAP007537-PB"/>
    <property type="match status" value="1"/>
</dbReference>
<evidence type="ECO:0000313" key="4">
    <source>
        <dbReference type="EnsemblMetazoa" id="XP_024080761.1"/>
    </source>
</evidence>
<comment type="similarity">
    <text evidence="1">Belongs to the BCOR family.</text>
</comment>
<proteinExistence type="inferred from homology"/>
<dbReference type="Gene3D" id="1.25.40.20">
    <property type="entry name" value="Ankyrin repeat-containing domain"/>
    <property type="match status" value="1"/>
</dbReference>
<feature type="compositionally biased region" description="Low complexity" evidence="3">
    <location>
        <begin position="279"/>
        <end position="302"/>
    </location>
</feature>
<feature type="compositionally biased region" description="Polar residues" evidence="3">
    <location>
        <begin position="454"/>
        <end position="489"/>
    </location>
</feature>
<feature type="region of interest" description="Disordered" evidence="3">
    <location>
        <begin position="54"/>
        <end position="575"/>
    </location>
</feature>
<feature type="compositionally biased region" description="Low complexity" evidence="3">
    <location>
        <begin position="373"/>
        <end position="382"/>
    </location>
</feature>
<dbReference type="OMA" id="HITSCNT"/>
<dbReference type="OrthoDB" id="3666223at2759"/>
<feature type="compositionally biased region" description="Polar residues" evidence="3">
    <location>
        <begin position="387"/>
        <end position="440"/>
    </location>
</feature>
<feature type="compositionally biased region" description="Low complexity" evidence="3">
    <location>
        <begin position="646"/>
        <end position="655"/>
    </location>
</feature>
<feature type="compositionally biased region" description="Low complexity" evidence="3">
    <location>
        <begin position="891"/>
        <end position="909"/>
    </location>
</feature>
<dbReference type="SMART" id="SM00248">
    <property type="entry name" value="ANK"/>
    <property type="match status" value="3"/>
</dbReference>
<feature type="region of interest" description="Disordered" evidence="3">
    <location>
        <begin position="879"/>
        <end position="919"/>
    </location>
</feature>
<dbReference type="PRINTS" id="PR01415">
    <property type="entry name" value="ANKYRIN"/>
</dbReference>
<dbReference type="EnsemblMetazoa" id="XM_014386063.2">
    <property type="protein sequence ID" value="XP_014241549.1"/>
    <property type="gene ID" value="LOC106662191"/>
</dbReference>
<dbReference type="GO" id="GO:0003714">
    <property type="term" value="F:transcription corepressor activity"/>
    <property type="evidence" value="ECO:0007669"/>
    <property type="project" value="TreeGrafter"/>
</dbReference>
<evidence type="ECO:0008006" key="6">
    <source>
        <dbReference type="Google" id="ProtNLM"/>
    </source>
</evidence>
<dbReference type="SUPFAM" id="SSF48403">
    <property type="entry name" value="Ankyrin repeat"/>
    <property type="match status" value="1"/>
</dbReference>
<feature type="region of interest" description="Disordered" evidence="3">
    <location>
        <begin position="1435"/>
        <end position="1464"/>
    </location>
</feature>
<organism evidence="4 5">
    <name type="scientific">Cimex lectularius</name>
    <name type="common">Bed bug</name>
    <name type="synonym">Acanthia lectularia</name>
    <dbReference type="NCBI Taxonomy" id="79782"/>
    <lineage>
        <taxon>Eukaryota</taxon>
        <taxon>Metazoa</taxon>
        <taxon>Ecdysozoa</taxon>
        <taxon>Arthropoda</taxon>
        <taxon>Hexapoda</taxon>
        <taxon>Insecta</taxon>
        <taxon>Pterygota</taxon>
        <taxon>Neoptera</taxon>
        <taxon>Paraneoptera</taxon>
        <taxon>Hemiptera</taxon>
        <taxon>Heteroptera</taxon>
        <taxon>Panheteroptera</taxon>
        <taxon>Cimicomorpha</taxon>
        <taxon>Cimicidae</taxon>
        <taxon>Cimex</taxon>
    </lineage>
</organism>
<protein>
    <recommendedName>
        <fullName evidence="6">BCL-6 corepressor</fullName>
    </recommendedName>
</protein>
<feature type="region of interest" description="Disordered" evidence="3">
    <location>
        <begin position="1356"/>
        <end position="1414"/>
    </location>
</feature>
<feature type="region of interest" description="Disordered" evidence="3">
    <location>
        <begin position="1208"/>
        <end position="1234"/>
    </location>
</feature>
<keyword evidence="5" id="KW-1185">Reference proteome</keyword>
<feature type="repeat" description="ANK" evidence="2">
    <location>
        <begin position="1512"/>
        <end position="1544"/>
    </location>
</feature>
<feature type="compositionally biased region" description="Polar residues" evidence="3">
    <location>
        <begin position="93"/>
        <end position="105"/>
    </location>
</feature>
<feature type="compositionally biased region" description="Polar residues" evidence="3">
    <location>
        <begin position="1209"/>
        <end position="1227"/>
    </location>
</feature>
<dbReference type="PROSITE" id="PS50297">
    <property type="entry name" value="ANK_REP_REGION"/>
    <property type="match status" value="2"/>
</dbReference>
<feature type="compositionally biased region" description="Basic and acidic residues" evidence="3">
    <location>
        <begin position="1122"/>
        <end position="1131"/>
    </location>
</feature>
<sequence>MDVSFNNVLESTRQYFQGVPPAAVGTGNTGGQYNSLVGIAGGAGPPASSAAAAAYYQQQGAHHSYQPSQQQSSSTKHQGYQHQEPLRVPSLAPFSSLNYRNSNSVPGPAMPNTSPPPQRQHQPSLMDYPGQYHLLRTPSQTQQQQQQQQAIHHHPHQPAQQMLMHPGQHHQQQNPPHPHQQQQTLISQQQHEQQRHMQEQQRQQEHSRHHEQRQIQDQQRQHQDQQKHQQEQQRQQEEQQRHHQELQRHNQEQQLRQQHEEQQRLHLELQRHNQEQQRQHQQLQEQQRQQQQQQQQQQLPQLTAHPPRGSQHQEIPRPPSQHQLQPPTNVQSLPQQRTPTPNLQHQQMKHPQHQLNGNASPGVARSANSTPVNYIGYNNYNNHHQSHPQSSTPNPQLNQTEQQEPSRDLSTPQGFYPGHSSTPIPPTAQTQHQPRLQTGTVLKRESPLDLSVKTVRQSADSTASDSEQMNYYYHSQQQEYMRSKSLSSYPPTPGYNHSQQQHPHQNQHQTSQAQYHQQLPPAQTKVDYHNSYPPQKQHSLAQLHHNQHPSQQPQQPQHPSQQLADPKRRKEQHQQDMRYYQALPSMGSFAKHYYPMAPQNPVQQPPQQSRHSYQPTPPDQPPNSSRQFQPHNYLKRPPHEDIKVPSSSSGSQQSSVPVAKQARVDTWRESIDQQIEKRFSSYLSSKAVNGDAKKGTFMGPQNQGAYYPDQKHSNGGGAADKRVLSILRNSLETKEARNLQLQQQQLHHQQFQHQQQMQQQKAKYGENRSNSVLHPGYQGRHNLPPFCAITTDRSSTSPQTSPYIHHFPSMPPGYNAASSSKSLYGQSQKIPTNQDVVDITGEDEEALQQSGHHLGTNIKGEYDGLAAFLAARIRTKAELKQQVTGPNGTDRPITPGSSSSGRTSPHRSIPGFQSPTQKDLVRSSSMADLLSNTAKSQWTFNSQKLSKEQALIANLPRKRVFKTEEDQSGIQALENASVIHPPGFHIPSRESGLRSSSEASVFDFRDSDSESDMPVLERQTLNEMRRKKEGDQVDEEEEYKIWLSRCDELVLQLNMGKAFRRRHKKKLRDNIPFVCDIKKEPGTEQSLSEVEPLKQENEINENRVKKEAREDETNGQAGPECEGQHISEHSKPVTKKIKGSPKKVNTMAKKKTKKPVFGDGSDFAPGWEEELYRFKKSLRIPSCLISITRPPGWPKGSLSLPDLEMFPDSPNTDSLDTFPNKSTQKVEPSNEKDIKDDKKAIAKTLGEEKSFLDRLMQRYCARRARPLKKLVNKVNDVKEKVETELLPTPGLENNPAGVAGAYLGFRKETLAEYRAEFLKTGEYRAEVDIPPIVLESRTRTESKEYRRSLTVKEVFGAERPASAPPPGVTREDLRRRQRIRRKAHPDKRKKMLPKHKSEQFKAVPGAKSADGKKIKHKVKMFRRKLKSSGFDYIRKKKKATVPKKEGEHPPRERKKKNPPMTEQEIQSEIKGWVLNKGLGETLLHRASRLGNVETVRYCLDKLNHNPAPRDNAGYTPLHEACSRGHLQIVNLLLTYGADVSDSALGGVRPLHEAAENNCTKVVKLLLDHGADPLLATYSGNTALSLATDEEARQLMELHIANCNTPPPSVQIKSEDCSPSGSQVSEKVQLDADSSRDGIDGFEVEESEVLLPNLYRLANESRSESWVLFHELAPLLKVKTKEALLKQLGQSSGQVLRDLKLSEFFAKAHCRTIKASVTGPGPKLPRVTLVKYTDTVKFLLGVEISVVPR</sequence>
<dbReference type="RefSeq" id="XP_024080761.1">
    <property type="nucleotide sequence ID" value="XM_024224993.1"/>
</dbReference>
<dbReference type="PROSITE" id="PS50088">
    <property type="entry name" value="ANK_REPEAT"/>
    <property type="match status" value="2"/>
</dbReference>
<feature type="repeat" description="ANK" evidence="2">
    <location>
        <begin position="1545"/>
        <end position="1577"/>
    </location>
</feature>
<feature type="region of interest" description="Disordered" evidence="3">
    <location>
        <begin position="1084"/>
        <end position="1153"/>
    </location>
</feature>
<dbReference type="GO" id="GO:0000122">
    <property type="term" value="P:negative regulation of transcription by RNA polymerase II"/>
    <property type="evidence" value="ECO:0007669"/>
    <property type="project" value="TreeGrafter"/>
</dbReference>
<dbReference type="Pfam" id="PF00023">
    <property type="entry name" value="Ank"/>
    <property type="match status" value="1"/>
</dbReference>
<dbReference type="Proteomes" id="UP000494040">
    <property type="component" value="Unassembled WGS sequence"/>
</dbReference>
<feature type="compositionally biased region" description="Low complexity" evidence="3">
    <location>
        <begin position="140"/>
        <end position="150"/>
    </location>
</feature>
<dbReference type="GeneID" id="106662191"/>
<feature type="compositionally biased region" description="Low complexity" evidence="3">
    <location>
        <begin position="54"/>
        <end position="78"/>
    </location>
</feature>
<dbReference type="KEGG" id="clec:106662191"/>
<dbReference type="EnsemblMetazoa" id="XM_024224993.1">
    <property type="protein sequence ID" value="XP_024080761.1"/>
    <property type="gene ID" value="LOC106662191"/>
</dbReference>
<dbReference type="EnsemblMetazoa" id="XM_014386064.2">
    <property type="protein sequence ID" value="XP_014241550.1"/>
    <property type="gene ID" value="LOC106662191"/>
</dbReference>
<dbReference type="RefSeq" id="XP_014241549.1">
    <property type="nucleotide sequence ID" value="XM_014386063.2"/>
</dbReference>
<dbReference type="InterPro" id="IPR047144">
    <property type="entry name" value="BCOR-like"/>
</dbReference>
<feature type="compositionally biased region" description="Low complexity" evidence="3">
    <location>
        <begin position="496"/>
        <end position="518"/>
    </location>
</feature>
<name>A0A8I6SCH9_CIMLE</name>
<dbReference type="Pfam" id="PF12796">
    <property type="entry name" value="Ank_2"/>
    <property type="match status" value="1"/>
</dbReference>
<reference evidence="4" key="1">
    <citation type="submission" date="2022-01" db="UniProtKB">
        <authorList>
            <consortium name="EnsemblMetazoa"/>
        </authorList>
    </citation>
    <scope>IDENTIFICATION</scope>
</reference>
<dbReference type="RefSeq" id="XP_014241550.1">
    <property type="nucleotide sequence ID" value="XM_014386064.2"/>
</dbReference>
<evidence type="ECO:0000313" key="5">
    <source>
        <dbReference type="Proteomes" id="UP000494040"/>
    </source>
</evidence>
<dbReference type="InterPro" id="IPR036770">
    <property type="entry name" value="Ankyrin_rpt-contain_sf"/>
</dbReference>